<dbReference type="PROSITE" id="PS00058">
    <property type="entry name" value="DNA_MISMATCH_REPAIR_1"/>
    <property type="match status" value="1"/>
</dbReference>
<organism evidence="7 8">
    <name type="scientific">Fluoribacter dumoffii</name>
    <dbReference type="NCBI Taxonomy" id="463"/>
    <lineage>
        <taxon>Bacteria</taxon>
        <taxon>Pseudomonadati</taxon>
        <taxon>Pseudomonadota</taxon>
        <taxon>Gammaproteobacteria</taxon>
        <taxon>Legionellales</taxon>
        <taxon>Legionellaceae</taxon>
        <taxon>Fluoribacter</taxon>
    </lineage>
</organism>
<evidence type="ECO:0000256" key="3">
    <source>
        <dbReference type="ARBA" id="ARBA00022763"/>
    </source>
</evidence>
<dbReference type="Gene3D" id="3.30.230.10">
    <property type="match status" value="1"/>
</dbReference>
<dbReference type="GO" id="GO:0006298">
    <property type="term" value="P:mismatch repair"/>
    <property type="evidence" value="ECO:0007669"/>
    <property type="project" value="UniProtKB-UniRule"/>
</dbReference>
<dbReference type="InterPro" id="IPR020568">
    <property type="entry name" value="Ribosomal_Su5_D2-typ_SF"/>
</dbReference>
<dbReference type="GO" id="GO:0032300">
    <property type="term" value="C:mismatch repair complex"/>
    <property type="evidence" value="ECO:0007669"/>
    <property type="project" value="InterPro"/>
</dbReference>
<reference evidence="7 8" key="1">
    <citation type="submission" date="2018-06" db="EMBL/GenBank/DDBJ databases">
        <authorList>
            <consortium name="Pathogen Informatics"/>
            <person name="Doyle S."/>
        </authorList>
    </citation>
    <scope>NUCLEOTIDE SEQUENCE [LARGE SCALE GENOMIC DNA]</scope>
    <source>
        <strain evidence="7 8">NCTC11370</strain>
    </source>
</reference>
<dbReference type="SUPFAM" id="SSF55874">
    <property type="entry name" value="ATPase domain of HSP90 chaperone/DNA topoisomerase II/histidine kinase"/>
    <property type="match status" value="1"/>
</dbReference>
<dbReference type="GO" id="GO:0005524">
    <property type="term" value="F:ATP binding"/>
    <property type="evidence" value="ECO:0007669"/>
    <property type="project" value="InterPro"/>
</dbReference>
<dbReference type="InterPro" id="IPR020667">
    <property type="entry name" value="DNA_mismatch_repair_MutL"/>
</dbReference>
<dbReference type="InterPro" id="IPR042121">
    <property type="entry name" value="MutL_C_regsub"/>
</dbReference>
<evidence type="ECO:0000313" key="8">
    <source>
        <dbReference type="Proteomes" id="UP000254554"/>
    </source>
</evidence>
<evidence type="ECO:0000256" key="1">
    <source>
        <dbReference type="ARBA" id="ARBA00006082"/>
    </source>
</evidence>
<evidence type="ECO:0000259" key="6">
    <source>
        <dbReference type="SMART" id="SM01340"/>
    </source>
</evidence>
<dbReference type="FunFam" id="3.30.565.10:FF:000003">
    <property type="entry name" value="DNA mismatch repair endonuclease MutL"/>
    <property type="match status" value="1"/>
</dbReference>
<dbReference type="InterPro" id="IPR014721">
    <property type="entry name" value="Ribsml_uS5_D2-typ_fold_subgr"/>
</dbReference>
<dbReference type="InterPro" id="IPR037198">
    <property type="entry name" value="MutL_C_sf"/>
</dbReference>
<dbReference type="CDD" id="cd16926">
    <property type="entry name" value="HATPase_MutL-MLH-PMS-like"/>
    <property type="match status" value="1"/>
</dbReference>
<proteinExistence type="inferred from homology"/>
<dbReference type="SMART" id="SM01340">
    <property type="entry name" value="DNA_mis_repair"/>
    <property type="match status" value="1"/>
</dbReference>
<dbReference type="Pfam" id="PF13589">
    <property type="entry name" value="HATPase_c_3"/>
    <property type="match status" value="1"/>
</dbReference>
<dbReference type="OrthoDB" id="9763467at2"/>
<dbReference type="PANTHER" id="PTHR10073:SF12">
    <property type="entry name" value="DNA MISMATCH REPAIR PROTEIN MLH1"/>
    <property type="match status" value="1"/>
</dbReference>
<evidence type="ECO:0000313" key="7">
    <source>
        <dbReference type="EMBL" id="STO20245.1"/>
    </source>
</evidence>
<dbReference type="InterPro" id="IPR036890">
    <property type="entry name" value="HATPase_C_sf"/>
</dbReference>
<dbReference type="EMBL" id="UGGT01000001">
    <property type="protein sequence ID" value="STO20245.1"/>
    <property type="molecule type" value="Genomic_DNA"/>
</dbReference>
<dbReference type="STRING" id="1094715.GCA_000236165_02784"/>
<dbReference type="Gene3D" id="3.30.1370.100">
    <property type="entry name" value="MutL, C-terminal domain, regulatory subdomain"/>
    <property type="match status" value="1"/>
</dbReference>
<dbReference type="InterPro" id="IPR014790">
    <property type="entry name" value="MutL_C"/>
</dbReference>
<name>A0A377G607_9GAMM</name>
<evidence type="ECO:0000256" key="5">
    <source>
        <dbReference type="HAMAP-Rule" id="MF_00149"/>
    </source>
</evidence>
<keyword evidence="4 5" id="KW-0234">DNA repair</keyword>
<dbReference type="InterPro" id="IPR013507">
    <property type="entry name" value="DNA_mismatch_S5_2-like"/>
</dbReference>
<dbReference type="PANTHER" id="PTHR10073">
    <property type="entry name" value="DNA MISMATCH REPAIR PROTEIN MLH, PMS, MUTL"/>
    <property type="match status" value="1"/>
</dbReference>
<comment type="function">
    <text evidence="5">This protein is involved in the repair of mismatches in DNA. It is required for dam-dependent methyl-directed DNA mismatch repair. May act as a 'molecular matchmaker', a protein that promotes the formation of a stable complex between two or more DNA-binding proteins in an ATP-dependent manner without itself being part of a final effector complex.</text>
</comment>
<dbReference type="Gene3D" id="3.30.565.10">
    <property type="entry name" value="Histidine kinase-like ATPase, C-terminal domain"/>
    <property type="match status" value="1"/>
</dbReference>
<comment type="similarity">
    <text evidence="1 5">Belongs to the DNA mismatch repair MutL/HexB family.</text>
</comment>
<sequence length="549" mass="61940">MGIRIHQLPPLIANQIAAGEVIERPASVVKELLENSFDAGADTITIEIGYGGLNQIKVIDNGIGIVAEDLPLAIAAHATSKITRLEDLYAIDSMGFRGEALASIASVAKVAISSKTEHQETAMMLRVQGTERSVSPCARSVGTTVDVVDLFFNAPVRKRFLKSEKLEFQAIETVVKRFALSAPGIALTLKHNGKQVLSLPAVTSEQTRLTRITRILGSAFVKEAIYLDVEHEAMTLCGWISGSNFQRSQNDRLWVYINQRMVKDKLINQALKQAYDGLLHPGRFPACVLYLTMNPAEVDVNVHPTKHEVRFQQPRLVFNFFTSQLLSALKSKNNVSEEVSYKLFEQPSQNIAPDIYEPYPHQLAEISKGIDNQKSNLSWVILNNRYVLVFILQEPCVVDLVALYQYWIREQLGQASLPLASRPLLVPIRYSLPPKLQDNASKLQHWLMLLGINLEWVGEHEAFIHSIPLCLPYLNLRLFLNSIADCEVVQQHQLLELLNQSQTFDLHHLNIEEKVELNELLLRLYKEKNRHTGLLKELTNEECRKLLHA</sequence>
<dbReference type="Gene3D" id="3.30.1540.20">
    <property type="entry name" value="MutL, C-terminal domain, dimerisation subdomain"/>
    <property type="match status" value="1"/>
</dbReference>
<gene>
    <name evidence="5 7" type="primary">mutL</name>
    <name evidence="7" type="ORF">NCTC11370_00298</name>
</gene>
<dbReference type="Pfam" id="PF01119">
    <property type="entry name" value="DNA_mis_repair"/>
    <property type="match status" value="1"/>
</dbReference>
<dbReference type="SUPFAM" id="SSF54211">
    <property type="entry name" value="Ribosomal protein S5 domain 2-like"/>
    <property type="match status" value="1"/>
</dbReference>
<keyword evidence="8" id="KW-1185">Reference proteome</keyword>
<evidence type="ECO:0000256" key="2">
    <source>
        <dbReference type="ARBA" id="ARBA00021975"/>
    </source>
</evidence>
<dbReference type="Pfam" id="PF08676">
    <property type="entry name" value="MutL_C"/>
    <property type="match status" value="1"/>
</dbReference>
<dbReference type="GO" id="GO:0016887">
    <property type="term" value="F:ATP hydrolysis activity"/>
    <property type="evidence" value="ECO:0007669"/>
    <property type="project" value="InterPro"/>
</dbReference>
<dbReference type="Proteomes" id="UP000254554">
    <property type="component" value="Unassembled WGS sequence"/>
</dbReference>
<dbReference type="NCBIfam" id="TIGR00585">
    <property type="entry name" value="mutl"/>
    <property type="match status" value="1"/>
</dbReference>
<dbReference type="RefSeq" id="WP_010652457.1">
    <property type="nucleotide sequence ID" value="NZ_JAPHOO010000002.1"/>
</dbReference>
<dbReference type="InterPro" id="IPR002099">
    <property type="entry name" value="MutL/Mlh/PMS"/>
</dbReference>
<dbReference type="InterPro" id="IPR014762">
    <property type="entry name" value="DNA_mismatch_repair_CS"/>
</dbReference>
<dbReference type="HAMAP" id="MF_00149">
    <property type="entry name" value="DNA_mis_repair"/>
    <property type="match status" value="1"/>
</dbReference>
<protein>
    <recommendedName>
        <fullName evidence="2 5">DNA mismatch repair protein MutL</fullName>
    </recommendedName>
</protein>
<dbReference type="GO" id="GO:0030983">
    <property type="term" value="F:mismatched DNA binding"/>
    <property type="evidence" value="ECO:0007669"/>
    <property type="project" value="InterPro"/>
</dbReference>
<accession>A0A377G607</accession>
<dbReference type="GO" id="GO:0140664">
    <property type="term" value="F:ATP-dependent DNA damage sensor activity"/>
    <property type="evidence" value="ECO:0007669"/>
    <property type="project" value="InterPro"/>
</dbReference>
<dbReference type="CDD" id="cd03482">
    <property type="entry name" value="MutL_Trans_MutL"/>
    <property type="match status" value="1"/>
</dbReference>
<dbReference type="GeneID" id="93293695"/>
<dbReference type="InterPro" id="IPR042120">
    <property type="entry name" value="MutL_C_dimsub"/>
</dbReference>
<feature type="domain" description="DNA mismatch repair protein S5" evidence="6">
    <location>
        <begin position="212"/>
        <end position="330"/>
    </location>
</feature>
<evidence type="ECO:0000256" key="4">
    <source>
        <dbReference type="ARBA" id="ARBA00023204"/>
    </source>
</evidence>
<dbReference type="AlphaFoldDB" id="A0A377G607"/>
<keyword evidence="3 5" id="KW-0227">DNA damage</keyword>
<dbReference type="SUPFAM" id="SSF118116">
    <property type="entry name" value="DNA mismatch repair protein MutL"/>
    <property type="match status" value="1"/>
</dbReference>
<dbReference type="InterPro" id="IPR038973">
    <property type="entry name" value="MutL/Mlh/Pms-like"/>
</dbReference>